<dbReference type="Proteomes" id="UP000271624">
    <property type="component" value="Unassembled WGS sequence"/>
</dbReference>
<evidence type="ECO:0000313" key="3">
    <source>
        <dbReference type="Proteomes" id="UP000271624"/>
    </source>
</evidence>
<comment type="caution">
    <text evidence="2">The sequence shown here is derived from an EMBL/GenBank/DDBJ whole genome shotgun (WGS) entry which is preliminary data.</text>
</comment>
<organism evidence="2 3">
    <name type="scientific">Dulcicalothrix desertica PCC 7102</name>
    <dbReference type="NCBI Taxonomy" id="232991"/>
    <lineage>
        <taxon>Bacteria</taxon>
        <taxon>Bacillati</taxon>
        <taxon>Cyanobacteriota</taxon>
        <taxon>Cyanophyceae</taxon>
        <taxon>Nostocales</taxon>
        <taxon>Calotrichaceae</taxon>
        <taxon>Dulcicalothrix</taxon>
    </lineage>
</organism>
<feature type="domain" description="Phosphodiester glycosidase" evidence="1">
    <location>
        <begin position="525"/>
        <end position="693"/>
    </location>
</feature>
<dbReference type="PANTHER" id="PTHR40446:SF2">
    <property type="entry name" value="N-ACETYLGLUCOSAMINE-1-PHOSPHODIESTER ALPHA-N-ACETYLGLUCOSAMINIDASE"/>
    <property type="match status" value="1"/>
</dbReference>
<dbReference type="OrthoDB" id="9809781at2"/>
<evidence type="ECO:0000259" key="1">
    <source>
        <dbReference type="Pfam" id="PF09992"/>
    </source>
</evidence>
<dbReference type="InterPro" id="IPR018711">
    <property type="entry name" value="NAGPA"/>
</dbReference>
<evidence type="ECO:0000313" key="2">
    <source>
        <dbReference type="EMBL" id="RUT10121.1"/>
    </source>
</evidence>
<dbReference type="Pfam" id="PF09992">
    <property type="entry name" value="NAGPA"/>
    <property type="match status" value="1"/>
</dbReference>
<keyword evidence="3" id="KW-1185">Reference proteome</keyword>
<dbReference type="AlphaFoldDB" id="A0A3S1J9G5"/>
<proteinExistence type="predicted"/>
<name>A0A3S1J9G5_9CYAN</name>
<accession>A0A3S1J9G5</accession>
<dbReference type="EMBL" id="RSCL01000001">
    <property type="protein sequence ID" value="RUT10121.1"/>
    <property type="molecule type" value="Genomic_DNA"/>
</dbReference>
<reference evidence="2" key="1">
    <citation type="submission" date="2018-12" db="EMBL/GenBank/DDBJ databases">
        <authorList>
            <person name="Will S."/>
            <person name="Neumann-Schaal M."/>
            <person name="Henke P."/>
        </authorList>
    </citation>
    <scope>NUCLEOTIDE SEQUENCE</scope>
    <source>
        <strain evidence="2">PCC 7102</strain>
    </source>
</reference>
<reference evidence="2" key="2">
    <citation type="journal article" date="2019" name="Genome Biol. Evol.">
        <title>Day and night: Metabolic profiles and evolutionary relationships of six axenic non-marine cyanobacteria.</title>
        <authorList>
            <person name="Will S.E."/>
            <person name="Henke P."/>
            <person name="Boedeker C."/>
            <person name="Huang S."/>
            <person name="Brinkmann H."/>
            <person name="Rohde M."/>
            <person name="Jarek M."/>
            <person name="Friedl T."/>
            <person name="Seufert S."/>
            <person name="Schumacher M."/>
            <person name="Overmann J."/>
            <person name="Neumann-Schaal M."/>
            <person name="Petersen J."/>
        </authorList>
    </citation>
    <scope>NUCLEOTIDE SEQUENCE [LARGE SCALE GENOMIC DNA]</scope>
    <source>
        <strain evidence="2">PCC 7102</strain>
    </source>
</reference>
<protein>
    <recommendedName>
        <fullName evidence="1">Phosphodiester glycosidase domain-containing protein</fullName>
    </recommendedName>
</protein>
<sequence length="695" mass="75336">MFNQKNYLAKKDYSVVIKASNKAIINLFWGSMLVILPSVLCLITNSSGTLAQSQITLPSPTPVPTPVPPNPIPVIPVKGATSYGNQISLNGRIVSGIWFTKAASKSQFTTHIADGTLRQLIGVDLLDTNSPSKQPIGWFSSYAKPQILNAKLIGNYRYLDVTRLASTSKWLLNTQGNILTIVTPGAKVTDIRETLLAFPQPPTNPQPNIPISGKALTINLDRPTPWVLRQEPPQKRVVDPDAVNPQPTAPPGREWTIILDGVADPALVQRYTPVPVSIPAPVPNPAIQFLKQLPLPKPVPAPPTLPPVPEPTIKQVEVINNQTLIRINVPFGFAPRIQPNAANSLTVEIRPDALVPRSIAWAPGLIWRQQWVNLGQDRFPIVSLEINPRNVEIRPIVTNPNTLIGTAPLIQTAQNYLAVAGINGGYFNRNNRYPLGAIRSNGQWLSSPILNRGAIAWNNYGQFYVGRLTLEEILTTSTNQRLPVLFVNSGYVQAGIARYTPAWGSTYTPIIDNEIIIVVQKNQITNQYLAPKAGETPVLIPADGYLLTLRGNASSNLSFLPVGATLNITSSTIPPEFNRFPNIIGAGPLLVQNRQVVLDALAEKFSNAFIAEKAVRSGICTTATGRVMITSTSNRALGAGPTLAEHAQLMQLLGCVNALNLDGGSSTNIYLGGQIIDRPPNTAARVHNGIGIFYK</sequence>
<dbReference type="PANTHER" id="PTHR40446">
    <property type="entry name" value="N-ACETYLGLUCOSAMINE-1-PHOSPHODIESTER ALPHA-N-ACETYLGLUCOSAMINIDASE"/>
    <property type="match status" value="1"/>
</dbReference>
<dbReference type="RefSeq" id="WP_127078703.1">
    <property type="nucleotide sequence ID" value="NZ_RSCL01000001.1"/>
</dbReference>
<gene>
    <name evidence="2" type="ORF">DSM106972_006160</name>
</gene>